<evidence type="ECO:0000256" key="2">
    <source>
        <dbReference type="PROSITE-ProRule" id="PRU00192"/>
    </source>
</evidence>
<dbReference type="Gene3D" id="2.30.30.40">
    <property type="entry name" value="SH3 Domains"/>
    <property type="match status" value="1"/>
</dbReference>
<sequence length="234" mass="25702">MSAALVNRSISTLKTELEFLRESNVISENFFNQVMDALPERYQSGNAPVDLGPSVSATPSQDKSHVEAAPSYPPEKTQQLQPQSTNAEYVEVLYNYAAQQPEDLSLTVGDKVQVLEHTSPDWWRGTCNGRTGMFPSNYVKPTFDARPAPSPAPSYSQMPPQQMQMQMPSQQYNNGYPVYPNNGTPFPPQGQDVQQQPQQQHHGGHLKKFGSKLGNAAIFGAGATIGSDIVNSIF</sequence>
<organism evidence="5">
    <name type="scientific">Cyberlindnera fabianii</name>
    <name type="common">Yeast</name>
    <name type="synonym">Hansenula fabianii</name>
    <dbReference type="NCBI Taxonomy" id="36022"/>
    <lineage>
        <taxon>Eukaryota</taxon>
        <taxon>Fungi</taxon>
        <taxon>Dikarya</taxon>
        <taxon>Ascomycota</taxon>
        <taxon>Saccharomycotina</taxon>
        <taxon>Saccharomycetes</taxon>
        <taxon>Phaffomycetales</taxon>
        <taxon>Phaffomycetaceae</taxon>
        <taxon>Cyberlindnera</taxon>
    </lineage>
</organism>
<dbReference type="PRINTS" id="PR00452">
    <property type="entry name" value="SH3DOMAIN"/>
</dbReference>
<dbReference type="SMART" id="SM00326">
    <property type="entry name" value="SH3"/>
    <property type="match status" value="1"/>
</dbReference>
<feature type="domain" description="SH3" evidence="4">
    <location>
        <begin position="85"/>
        <end position="144"/>
    </location>
</feature>
<keyword evidence="1 2" id="KW-0728">SH3 domain</keyword>
<evidence type="ECO:0000256" key="1">
    <source>
        <dbReference type="ARBA" id="ARBA00022443"/>
    </source>
</evidence>
<dbReference type="OrthoDB" id="6250593at2759"/>
<feature type="compositionally biased region" description="Low complexity" evidence="3">
    <location>
        <begin position="182"/>
        <end position="201"/>
    </location>
</feature>
<dbReference type="PANTHER" id="PTHR45929">
    <property type="entry name" value="JAK PATHWAY SIGNAL TRANSDUCTION ADAPTOR MOLECULE"/>
    <property type="match status" value="1"/>
</dbReference>
<evidence type="ECO:0000259" key="4">
    <source>
        <dbReference type="PROSITE" id="PS50002"/>
    </source>
</evidence>
<feature type="region of interest" description="Disordered" evidence="3">
    <location>
        <begin position="43"/>
        <end position="83"/>
    </location>
</feature>
<dbReference type="InterPro" id="IPR050670">
    <property type="entry name" value="STAM"/>
</dbReference>
<dbReference type="InterPro" id="IPR001452">
    <property type="entry name" value="SH3_domain"/>
</dbReference>
<dbReference type="SUPFAM" id="SSF50044">
    <property type="entry name" value="SH3-domain"/>
    <property type="match status" value="1"/>
</dbReference>
<dbReference type="Pfam" id="PF00018">
    <property type="entry name" value="SH3_1"/>
    <property type="match status" value="1"/>
</dbReference>
<dbReference type="PANTHER" id="PTHR45929:SF7">
    <property type="entry name" value="LAS SEVENTEEN-BINDING PROTEIN 1"/>
    <property type="match status" value="1"/>
</dbReference>
<dbReference type="AlphaFoldDB" id="A0A061AUJ6"/>
<gene>
    <name evidence="5" type="ORF">CYFA0S_06e04940g</name>
</gene>
<protein>
    <submittedName>
        <fullName evidence="5">CYFA0S06e04940g1_1</fullName>
    </submittedName>
</protein>
<dbReference type="InterPro" id="IPR036028">
    <property type="entry name" value="SH3-like_dom_sf"/>
</dbReference>
<accession>A0A061AUJ6</accession>
<dbReference type="CDD" id="cd00174">
    <property type="entry name" value="SH3"/>
    <property type="match status" value="1"/>
</dbReference>
<reference evidence="5" key="1">
    <citation type="journal article" date="2014" name="Genome Announc.">
        <title>Genome sequence of the yeast Cyberlindnera fabianii (Hansenula fabianii).</title>
        <authorList>
            <person name="Freel K.C."/>
            <person name="Sarilar V."/>
            <person name="Neuveglise C."/>
            <person name="Devillers H."/>
            <person name="Friedrich A."/>
            <person name="Schacherer J."/>
        </authorList>
    </citation>
    <scope>NUCLEOTIDE SEQUENCE</scope>
    <source>
        <strain evidence="5">YJS4271</strain>
    </source>
</reference>
<dbReference type="PROSITE" id="PS50002">
    <property type="entry name" value="SH3"/>
    <property type="match status" value="1"/>
</dbReference>
<dbReference type="PhylomeDB" id="A0A061AUJ6"/>
<proteinExistence type="predicted"/>
<feature type="region of interest" description="Disordered" evidence="3">
    <location>
        <begin position="182"/>
        <end position="209"/>
    </location>
</feature>
<dbReference type="PRINTS" id="PR00499">
    <property type="entry name" value="P67PHOX"/>
</dbReference>
<dbReference type="FunFam" id="2.30.30.40:FF:000072">
    <property type="entry name" value="Unconventional Myosin IB"/>
    <property type="match status" value="1"/>
</dbReference>
<dbReference type="EMBL" id="LK052891">
    <property type="protein sequence ID" value="CDR41254.1"/>
    <property type="molecule type" value="Genomic_DNA"/>
</dbReference>
<name>A0A061AUJ6_CYBFA</name>
<evidence type="ECO:0000313" key="5">
    <source>
        <dbReference type="EMBL" id="CDR41254.1"/>
    </source>
</evidence>
<evidence type="ECO:0000256" key="3">
    <source>
        <dbReference type="SAM" id="MobiDB-lite"/>
    </source>
</evidence>